<evidence type="ECO:0000256" key="3">
    <source>
        <dbReference type="ARBA" id="ARBA00022475"/>
    </source>
</evidence>
<dbReference type="EMBL" id="JAEKNN010000062">
    <property type="protein sequence ID" value="MBJ7610405.1"/>
    <property type="molecule type" value="Genomic_DNA"/>
</dbReference>
<dbReference type="InterPro" id="IPR005864">
    <property type="entry name" value="ATP_synth_F0_bsu_bac"/>
</dbReference>
<gene>
    <name evidence="13 16" type="primary">atpF</name>
    <name evidence="16" type="ORF">JF887_13380</name>
</gene>
<dbReference type="SUPFAM" id="SSF81573">
    <property type="entry name" value="F1F0 ATP synthase subunit B, membrane domain"/>
    <property type="match status" value="1"/>
</dbReference>
<keyword evidence="10 13" id="KW-0066">ATP synthesis</keyword>
<protein>
    <recommendedName>
        <fullName evidence="13">ATP synthase subunit b</fullName>
    </recommendedName>
    <alternativeName>
        <fullName evidence="13">ATP synthase F(0) sector subunit b</fullName>
    </alternativeName>
    <alternativeName>
        <fullName evidence="13">ATPase subunit I</fullName>
    </alternativeName>
    <alternativeName>
        <fullName evidence="13">F-type ATPase subunit b</fullName>
        <shortName evidence="13">F-ATPase subunit b</shortName>
    </alternativeName>
</protein>
<comment type="caution">
    <text evidence="16">The sequence shown here is derived from an EMBL/GenBank/DDBJ whole genome shotgun (WGS) entry which is preliminary data.</text>
</comment>
<keyword evidence="15" id="KW-0175">Coiled coil</keyword>
<evidence type="ECO:0000256" key="2">
    <source>
        <dbReference type="ARBA" id="ARBA00022448"/>
    </source>
</evidence>
<accession>A0A934KQH9</accession>
<dbReference type="HAMAP" id="MF_01398">
    <property type="entry name" value="ATP_synth_b_bprime"/>
    <property type="match status" value="1"/>
</dbReference>
<reference evidence="16 17" key="1">
    <citation type="submission" date="2020-10" db="EMBL/GenBank/DDBJ databases">
        <title>Ca. Dormibacterota MAGs.</title>
        <authorList>
            <person name="Montgomery K."/>
        </authorList>
    </citation>
    <scope>NUCLEOTIDE SEQUENCE [LARGE SCALE GENOMIC DNA]</scope>
    <source>
        <strain evidence="16">Mitchell_Peninsula_5</strain>
    </source>
</reference>
<dbReference type="InterPro" id="IPR028987">
    <property type="entry name" value="ATP_synth_B-like_membr_sf"/>
</dbReference>
<organism evidence="16 17">
    <name type="scientific">Candidatus Amunia macphersoniae</name>
    <dbReference type="NCBI Taxonomy" id="3127014"/>
    <lineage>
        <taxon>Bacteria</taxon>
        <taxon>Bacillati</taxon>
        <taxon>Candidatus Dormiibacterota</taxon>
        <taxon>Candidatus Dormibacteria</taxon>
        <taxon>Candidatus Aeolococcales</taxon>
        <taxon>Candidatus Aeolococcaceae</taxon>
        <taxon>Candidatus Amunia</taxon>
    </lineage>
</organism>
<comment type="similarity">
    <text evidence="1 13 14">Belongs to the ATPase B chain family.</text>
</comment>
<keyword evidence="9 13" id="KW-0472">Membrane</keyword>
<comment type="function">
    <text evidence="13">Component of the F(0) channel, it forms part of the peripheral stalk, linking F(1) to F(0).</text>
</comment>
<evidence type="ECO:0000256" key="6">
    <source>
        <dbReference type="ARBA" id="ARBA00022781"/>
    </source>
</evidence>
<dbReference type="AlphaFoldDB" id="A0A934KQH9"/>
<dbReference type="GO" id="GO:0046933">
    <property type="term" value="F:proton-transporting ATP synthase activity, rotational mechanism"/>
    <property type="evidence" value="ECO:0007669"/>
    <property type="project" value="UniProtKB-UniRule"/>
</dbReference>
<comment type="subcellular location">
    <subcellularLocation>
        <location evidence="13">Cell membrane</location>
        <topology evidence="13">Single-pass membrane protein</topology>
    </subcellularLocation>
    <subcellularLocation>
        <location evidence="12">Endomembrane system</location>
        <topology evidence="12">Single-pass membrane protein</topology>
    </subcellularLocation>
</comment>
<dbReference type="Proteomes" id="UP000614410">
    <property type="component" value="Unassembled WGS sequence"/>
</dbReference>
<evidence type="ECO:0000256" key="4">
    <source>
        <dbReference type="ARBA" id="ARBA00022547"/>
    </source>
</evidence>
<evidence type="ECO:0000256" key="14">
    <source>
        <dbReference type="RuleBase" id="RU003848"/>
    </source>
</evidence>
<keyword evidence="6 13" id="KW-0375">Hydrogen ion transport</keyword>
<evidence type="ECO:0000256" key="10">
    <source>
        <dbReference type="ARBA" id="ARBA00023310"/>
    </source>
</evidence>
<dbReference type="Pfam" id="PF00430">
    <property type="entry name" value="ATP-synt_B"/>
    <property type="match status" value="1"/>
</dbReference>
<dbReference type="PANTHER" id="PTHR33445:SF1">
    <property type="entry name" value="ATP SYNTHASE SUBUNIT B"/>
    <property type="match status" value="1"/>
</dbReference>
<keyword evidence="7 13" id="KW-1133">Transmembrane helix</keyword>
<evidence type="ECO:0000256" key="13">
    <source>
        <dbReference type="HAMAP-Rule" id="MF_01398"/>
    </source>
</evidence>
<evidence type="ECO:0000256" key="12">
    <source>
        <dbReference type="ARBA" id="ARBA00037847"/>
    </source>
</evidence>
<keyword evidence="8 13" id="KW-0406">Ion transport</keyword>
<evidence type="ECO:0000256" key="11">
    <source>
        <dbReference type="ARBA" id="ARBA00025198"/>
    </source>
</evidence>
<dbReference type="InterPro" id="IPR050059">
    <property type="entry name" value="ATP_synthase_B_chain"/>
</dbReference>
<keyword evidence="4 13" id="KW-0138">CF(0)</keyword>
<comment type="subunit">
    <text evidence="13">F-type ATPases have 2 components, F(1) - the catalytic core - and F(0) - the membrane proton channel. F(1) has five subunits: alpha(3), beta(3), gamma(1), delta(1), epsilon(1). F(0) has three main subunits: a(1), b(2) and c(10-14). The alpha and beta chains form an alternating ring which encloses part of the gamma chain. F(1) is attached to F(0) by a central stalk formed by the gamma and epsilon chains, while a peripheral stalk is formed by the delta and b chains.</text>
</comment>
<evidence type="ECO:0000256" key="1">
    <source>
        <dbReference type="ARBA" id="ARBA00005513"/>
    </source>
</evidence>
<dbReference type="GO" id="GO:0046961">
    <property type="term" value="F:proton-transporting ATPase activity, rotational mechanism"/>
    <property type="evidence" value="ECO:0007669"/>
    <property type="project" value="TreeGrafter"/>
</dbReference>
<dbReference type="InterPro" id="IPR002146">
    <property type="entry name" value="ATP_synth_b/b'su_bac/chlpt"/>
</dbReference>
<evidence type="ECO:0000256" key="8">
    <source>
        <dbReference type="ARBA" id="ARBA00023065"/>
    </source>
</evidence>
<dbReference type="GO" id="GO:0045259">
    <property type="term" value="C:proton-transporting ATP synthase complex"/>
    <property type="evidence" value="ECO:0007669"/>
    <property type="project" value="UniProtKB-KW"/>
</dbReference>
<sequence>MNTALTIIAFLIGLAVVVFACYKLGSLMPFSVTEMRARRERVDEALVNAANAEKRLTEVRSEIDAEIATARQQANEVVDRARREAVAITEETSVRARQDALAFIERARTDVNVERERAISDLRRELSAMVVEGAGAVLRDALDDETTHERLITESLQTMKPSVGERS</sequence>
<keyword evidence="3 13" id="KW-1003">Cell membrane</keyword>
<evidence type="ECO:0000256" key="15">
    <source>
        <dbReference type="SAM" id="Coils"/>
    </source>
</evidence>
<comment type="function">
    <text evidence="11 13">F(1)F(0) ATP synthase produces ATP from ADP in the presence of a proton or sodium gradient. F-type ATPases consist of two structural domains, F(1) containing the extramembraneous catalytic core and F(0) containing the membrane proton channel, linked together by a central stalk and a peripheral stalk. During catalysis, ATP synthesis in the catalytic domain of F(1) is coupled via a rotary mechanism of the central stalk subunits to proton translocation.</text>
</comment>
<dbReference type="NCBIfam" id="TIGR01144">
    <property type="entry name" value="ATP_synt_b"/>
    <property type="match status" value="1"/>
</dbReference>
<proteinExistence type="inferred from homology"/>
<evidence type="ECO:0000313" key="16">
    <source>
        <dbReference type="EMBL" id="MBJ7610405.1"/>
    </source>
</evidence>
<dbReference type="GO" id="GO:0012505">
    <property type="term" value="C:endomembrane system"/>
    <property type="evidence" value="ECO:0007669"/>
    <property type="project" value="UniProtKB-SubCell"/>
</dbReference>
<evidence type="ECO:0000256" key="5">
    <source>
        <dbReference type="ARBA" id="ARBA00022692"/>
    </source>
</evidence>
<dbReference type="Gene3D" id="1.20.5.620">
    <property type="entry name" value="F1F0 ATP synthase subunit B, membrane domain"/>
    <property type="match status" value="1"/>
</dbReference>
<keyword evidence="2 13" id="KW-0813">Transport</keyword>
<name>A0A934KQH9_9BACT</name>
<evidence type="ECO:0000256" key="7">
    <source>
        <dbReference type="ARBA" id="ARBA00022989"/>
    </source>
</evidence>
<dbReference type="PANTHER" id="PTHR33445">
    <property type="entry name" value="ATP SYNTHASE SUBUNIT B', CHLOROPLASTIC"/>
    <property type="match status" value="1"/>
</dbReference>
<evidence type="ECO:0000313" key="17">
    <source>
        <dbReference type="Proteomes" id="UP000614410"/>
    </source>
</evidence>
<dbReference type="CDD" id="cd06503">
    <property type="entry name" value="ATP-synt_Fo_b"/>
    <property type="match status" value="1"/>
</dbReference>
<evidence type="ECO:0000256" key="9">
    <source>
        <dbReference type="ARBA" id="ARBA00023136"/>
    </source>
</evidence>
<dbReference type="GO" id="GO:0005886">
    <property type="term" value="C:plasma membrane"/>
    <property type="evidence" value="ECO:0007669"/>
    <property type="project" value="UniProtKB-SubCell"/>
</dbReference>
<feature type="coiled-coil region" evidence="15">
    <location>
        <begin position="35"/>
        <end position="91"/>
    </location>
</feature>
<keyword evidence="5 13" id="KW-0812">Transmembrane</keyword>